<name>A0A5C4NQE1_9RHOB</name>
<sequence length="226" mass="23479">MNLFKATVLAAIAAIGLGGMASAATITVDTSFNSGTTYAVIAGSINGFRFTMQGYTLNDDLTNQRVRRVGFDAGGFGVSALTGTGGRDANGNTVTASPFSIDGLGYNRNELLRITFETDVKISGFTFGLVDDNDDFYIAVTGQPGVRISNPGSAFTSTPLMGRSFDIMAGYPNQTCRLTSTTGACGGNNDQFKLTSVAVAPVPLPASMPLLAAGLGLLGWMSRRKA</sequence>
<keyword evidence="5" id="KW-1185">Reference proteome</keyword>
<protein>
    <recommendedName>
        <fullName evidence="3">Ice-binding protein C-terminal domain-containing protein</fullName>
    </recommendedName>
</protein>
<feature type="chain" id="PRO_5022745130" description="Ice-binding protein C-terminal domain-containing protein" evidence="2">
    <location>
        <begin position="24"/>
        <end position="226"/>
    </location>
</feature>
<feature type="domain" description="Ice-binding protein C-terminal" evidence="3">
    <location>
        <begin position="201"/>
        <end position="225"/>
    </location>
</feature>
<organism evidence="4 5">
    <name type="scientific">Rubellimicrobium roseum</name>
    <dbReference type="NCBI Taxonomy" id="687525"/>
    <lineage>
        <taxon>Bacteria</taxon>
        <taxon>Pseudomonadati</taxon>
        <taxon>Pseudomonadota</taxon>
        <taxon>Alphaproteobacteria</taxon>
        <taxon>Rhodobacterales</taxon>
        <taxon>Roseobacteraceae</taxon>
        <taxon>Rubellimicrobium</taxon>
    </lineage>
</organism>
<comment type="caution">
    <text evidence="4">The sequence shown here is derived from an EMBL/GenBank/DDBJ whole genome shotgun (WGS) entry which is preliminary data.</text>
</comment>
<evidence type="ECO:0000256" key="1">
    <source>
        <dbReference type="SAM" id="Phobius"/>
    </source>
</evidence>
<evidence type="ECO:0000313" key="4">
    <source>
        <dbReference type="EMBL" id="TNC74599.1"/>
    </source>
</evidence>
<evidence type="ECO:0000256" key="2">
    <source>
        <dbReference type="SAM" id="SignalP"/>
    </source>
</evidence>
<reference evidence="4 5" key="1">
    <citation type="submission" date="2019-06" db="EMBL/GenBank/DDBJ databases">
        <authorList>
            <person name="Jiang L."/>
        </authorList>
    </citation>
    <scope>NUCLEOTIDE SEQUENCE [LARGE SCALE GENOMIC DNA]</scope>
    <source>
        <strain evidence="4 5">YIM 48858</strain>
    </source>
</reference>
<gene>
    <name evidence="4" type="ORF">FHG71_00190</name>
</gene>
<proteinExistence type="predicted"/>
<feature type="signal peptide" evidence="2">
    <location>
        <begin position="1"/>
        <end position="23"/>
    </location>
</feature>
<accession>A0A5C4NQE1</accession>
<evidence type="ECO:0000313" key="5">
    <source>
        <dbReference type="Proteomes" id="UP000305709"/>
    </source>
</evidence>
<dbReference type="EMBL" id="VDFV01000001">
    <property type="protein sequence ID" value="TNC74599.1"/>
    <property type="molecule type" value="Genomic_DNA"/>
</dbReference>
<dbReference type="RefSeq" id="WP_139079594.1">
    <property type="nucleotide sequence ID" value="NZ_VDFV01000001.1"/>
</dbReference>
<feature type="transmembrane region" description="Helical" evidence="1">
    <location>
        <begin position="202"/>
        <end position="221"/>
    </location>
</feature>
<keyword evidence="1" id="KW-0812">Transmembrane</keyword>
<keyword evidence="1" id="KW-1133">Transmembrane helix</keyword>
<dbReference type="Pfam" id="PF07589">
    <property type="entry name" value="PEP-CTERM"/>
    <property type="match status" value="1"/>
</dbReference>
<keyword evidence="2" id="KW-0732">Signal</keyword>
<dbReference type="Proteomes" id="UP000305709">
    <property type="component" value="Unassembled WGS sequence"/>
</dbReference>
<keyword evidence="1" id="KW-0472">Membrane</keyword>
<dbReference type="InterPro" id="IPR013424">
    <property type="entry name" value="Ice-binding_C"/>
</dbReference>
<evidence type="ECO:0000259" key="3">
    <source>
        <dbReference type="Pfam" id="PF07589"/>
    </source>
</evidence>
<dbReference type="AlphaFoldDB" id="A0A5C4NQE1"/>